<dbReference type="InterPro" id="IPR029016">
    <property type="entry name" value="GAF-like_dom_sf"/>
</dbReference>
<dbReference type="PROSITE" id="PS51077">
    <property type="entry name" value="HTH_ICLR"/>
    <property type="match status" value="1"/>
</dbReference>
<keyword evidence="7" id="KW-1185">Reference proteome</keyword>
<feature type="domain" description="HTH iclR-type" evidence="4">
    <location>
        <begin position="14"/>
        <end position="75"/>
    </location>
</feature>
<dbReference type="InterPro" id="IPR036388">
    <property type="entry name" value="WH-like_DNA-bd_sf"/>
</dbReference>
<dbReference type="RefSeq" id="WP_388004397.1">
    <property type="nucleotide sequence ID" value="NZ_JBHUEE010000003.1"/>
</dbReference>
<protein>
    <submittedName>
        <fullName evidence="6">IclR family transcriptional regulator</fullName>
    </submittedName>
</protein>
<organism evidence="6 7">
    <name type="scientific">Georgenia deserti</name>
    <dbReference type="NCBI Taxonomy" id="2093781"/>
    <lineage>
        <taxon>Bacteria</taxon>
        <taxon>Bacillati</taxon>
        <taxon>Actinomycetota</taxon>
        <taxon>Actinomycetes</taxon>
        <taxon>Micrococcales</taxon>
        <taxon>Bogoriellaceae</taxon>
        <taxon>Georgenia</taxon>
    </lineage>
</organism>
<evidence type="ECO:0000313" key="7">
    <source>
        <dbReference type="Proteomes" id="UP001597277"/>
    </source>
</evidence>
<evidence type="ECO:0000313" key="6">
    <source>
        <dbReference type="EMBL" id="MFD1717664.1"/>
    </source>
</evidence>
<dbReference type="InterPro" id="IPR014757">
    <property type="entry name" value="Tscrpt_reg_IclR_C"/>
</dbReference>
<keyword evidence="2" id="KW-0238">DNA-binding</keyword>
<evidence type="ECO:0000259" key="5">
    <source>
        <dbReference type="PROSITE" id="PS51078"/>
    </source>
</evidence>
<dbReference type="SUPFAM" id="SSF55781">
    <property type="entry name" value="GAF domain-like"/>
    <property type="match status" value="1"/>
</dbReference>
<dbReference type="SUPFAM" id="SSF46785">
    <property type="entry name" value="Winged helix' DNA-binding domain"/>
    <property type="match status" value="1"/>
</dbReference>
<dbReference type="SMART" id="SM00346">
    <property type="entry name" value="HTH_ICLR"/>
    <property type="match status" value="1"/>
</dbReference>
<dbReference type="Proteomes" id="UP001597277">
    <property type="component" value="Unassembled WGS sequence"/>
</dbReference>
<dbReference type="PROSITE" id="PS51078">
    <property type="entry name" value="ICLR_ED"/>
    <property type="match status" value="1"/>
</dbReference>
<dbReference type="Gene3D" id="3.30.450.40">
    <property type="match status" value="2"/>
</dbReference>
<comment type="caution">
    <text evidence="6">The sequence shown here is derived from an EMBL/GenBank/DDBJ whole genome shotgun (WGS) entry which is preliminary data.</text>
</comment>
<dbReference type="PANTHER" id="PTHR30136">
    <property type="entry name" value="HELIX-TURN-HELIX TRANSCRIPTIONAL REGULATOR, ICLR FAMILY"/>
    <property type="match status" value="1"/>
</dbReference>
<keyword evidence="3" id="KW-0804">Transcription</keyword>
<sequence>MNKPSASKPGSPPPSAISKALRLLTLLAQAPDALALREVAEQAGVAKSSAHRLLGELIAEGYVEPAGRGTYRPGPGLRVLAAAMEGHSGFGITAVLDALADQVRHTVCLVVRSDNHVTITHKAQPDLPYAMTADVGTQLPLHTSAAGLAILAHLPAGEPTDDAELQQVRRHGWALEYGTNDPLTCSVAAPVLDHDDVPVAAIAVLTLTIATTQTQLRRLGPAVVAAARDVAKRL</sequence>
<dbReference type="InterPro" id="IPR036390">
    <property type="entry name" value="WH_DNA-bd_sf"/>
</dbReference>
<keyword evidence="1" id="KW-0805">Transcription regulation</keyword>
<dbReference type="PANTHER" id="PTHR30136:SF24">
    <property type="entry name" value="HTH-TYPE TRANSCRIPTIONAL REPRESSOR ALLR"/>
    <property type="match status" value="1"/>
</dbReference>
<proteinExistence type="predicted"/>
<dbReference type="InterPro" id="IPR050707">
    <property type="entry name" value="HTH_MetabolicPath_Reg"/>
</dbReference>
<reference evidence="7" key="1">
    <citation type="journal article" date="2019" name="Int. J. Syst. Evol. Microbiol.">
        <title>The Global Catalogue of Microorganisms (GCM) 10K type strain sequencing project: providing services to taxonomists for standard genome sequencing and annotation.</title>
        <authorList>
            <consortium name="The Broad Institute Genomics Platform"/>
            <consortium name="The Broad Institute Genome Sequencing Center for Infectious Disease"/>
            <person name="Wu L."/>
            <person name="Ma J."/>
        </authorList>
    </citation>
    <scope>NUCLEOTIDE SEQUENCE [LARGE SCALE GENOMIC DNA]</scope>
    <source>
        <strain evidence="7">JCM 17130</strain>
    </source>
</reference>
<gene>
    <name evidence="6" type="ORF">ACFSE6_07455</name>
</gene>
<evidence type="ECO:0000256" key="3">
    <source>
        <dbReference type="ARBA" id="ARBA00023163"/>
    </source>
</evidence>
<name>A0ABW4L3A6_9MICO</name>
<dbReference type="Pfam" id="PF09339">
    <property type="entry name" value="HTH_IclR"/>
    <property type="match status" value="1"/>
</dbReference>
<dbReference type="EMBL" id="JBHUEE010000003">
    <property type="protein sequence ID" value="MFD1717664.1"/>
    <property type="molecule type" value="Genomic_DNA"/>
</dbReference>
<evidence type="ECO:0000256" key="1">
    <source>
        <dbReference type="ARBA" id="ARBA00023015"/>
    </source>
</evidence>
<evidence type="ECO:0000256" key="2">
    <source>
        <dbReference type="ARBA" id="ARBA00023125"/>
    </source>
</evidence>
<feature type="domain" description="IclR-ED" evidence="5">
    <location>
        <begin position="75"/>
        <end position="234"/>
    </location>
</feature>
<dbReference type="Gene3D" id="1.10.10.10">
    <property type="entry name" value="Winged helix-like DNA-binding domain superfamily/Winged helix DNA-binding domain"/>
    <property type="match status" value="1"/>
</dbReference>
<accession>A0ABW4L3A6</accession>
<dbReference type="Pfam" id="PF01614">
    <property type="entry name" value="IclR_C"/>
    <property type="match status" value="2"/>
</dbReference>
<evidence type="ECO:0000259" key="4">
    <source>
        <dbReference type="PROSITE" id="PS51077"/>
    </source>
</evidence>
<dbReference type="InterPro" id="IPR005471">
    <property type="entry name" value="Tscrpt_reg_IclR_N"/>
</dbReference>